<dbReference type="AlphaFoldDB" id="A0A9P7TYN4"/>
<dbReference type="Proteomes" id="UP000707071">
    <property type="component" value="Unassembled WGS sequence"/>
</dbReference>
<accession>A0A9P7TYN4</accession>
<sequence>MTAPGQDLVYADENADGSLSASTAHLLLKSQDSHKKAGSTTALPATRSCHRYGVASIMTQGGEEDLEMEVAGRLGSAHGNGDQKNAWFIRWLTCADCLNYKHIQEGREGHKGLHCPVPQLLDA</sequence>
<gene>
    <name evidence="1" type="ORF">E4U09_002521</name>
</gene>
<reference evidence="1 2" key="1">
    <citation type="journal article" date="2020" name="bioRxiv">
        <title>Whole genome comparisons of ergot fungi reveals the divergence and evolution of species within the genus Claviceps are the result of varying mechanisms driving genome evolution and host range expansion.</title>
        <authorList>
            <person name="Wyka S.A."/>
            <person name="Mondo S.J."/>
            <person name="Liu M."/>
            <person name="Dettman J."/>
            <person name="Nalam V."/>
            <person name="Broders K.D."/>
        </authorList>
    </citation>
    <scope>NUCLEOTIDE SEQUENCE [LARGE SCALE GENOMIC DNA]</scope>
    <source>
        <strain evidence="1 2">Clav52</strain>
    </source>
</reference>
<comment type="caution">
    <text evidence="1">The sequence shown here is derived from an EMBL/GenBank/DDBJ whole genome shotgun (WGS) entry which is preliminary data.</text>
</comment>
<name>A0A9P7TYN4_9HYPO</name>
<keyword evidence="2" id="KW-1185">Reference proteome</keyword>
<proteinExistence type="predicted"/>
<organism evidence="1 2">
    <name type="scientific">Claviceps aff. purpurea</name>
    <dbReference type="NCBI Taxonomy" id="1967640"/>
    <lineage>
        <taxon>Eukaryota</taxon>
        <taxon>Fungi</taxon>
        <taxon>Dikarya</taxon>
        <taxon>Ascomycota</taxon>
        <taxon>Pezizomycotina</taxon>
        <taxon>Sordariomycetes</taxon>
        <taxon>Hypocreomycetidae</taxon>
        <taxon>Hypocreales</taxon>
        <taxon>Clavicipitaceae</taxon>
        <taxon>Claviceps</taxon>
    </lineage>
</organism>
<dbReference type="EMBL" id="SRRH01000212">
    <property type="protein sequence ID" value="KAG6294715.1"/>
    <property type="molecule type" value="Genomic_DNA"/>
</dbReference>
<evidence type="ECO:0000313" key="2">
    <source>
        <dbReference type="Proteomes" id="UP000707071"/>
    </source>
</evidence>
<evidence type="ECO:0000313" key="1">
    <source>
        <dbReference type="EMBL" id="KAG6294715.1"/>
    </source>
</evidence>
<protein>
    <submittedName>
        <fullName evidence="1">Uncharacterized protein</fullName>
    </submittedName>
</protein>